<evidence type="ECO:0000259" key="6">
    <source>
        <dbReference type="PROSITE" id="PS50181"/>
    </source>
</evidence>
<dbReference type="Gene3D" id="3.40.50.300">
    <property type="entry name" value="P-loop containing nucleotide triphosphate hydrolases"/>
    <property type="match status" value="1"/>
</dbReference>
<dbReference type="SMART" id="SM00220">
    <property type="entry name" value="S_TKc"/>
    <property type="match status" value="1"/>
</dbReference>
<dbReference type="SMART" id="SM00175">
    <property type="entry name" value="RAB"/>
    <property type="match status" value="1"/>
</dbReference>
<dbReference type="AlphaFoldDB" id="A0A1W0XBQ1"/>
<dbReference type="InterPro" id="IPR008271">
    <property type="entry name" value="Ser/Thr_kinase_AS"/>
</dbReference>
<comment type="similarity">
    <text evidence="1">Belongs to the small GTPase superfamily. Rab family.</text>
</comment>
<sequence>MVLLEGIDYKIKNLDVGGTRVKLVIWDSAGQESGHTVTVSYYRGVNAILLIYDITNKQSFRNIAEWLKNVREHTEADIEIMLIGNNAHMEGERSVSRERGECFARDHGISFLEVSAAMNFNVERAFSDVTKRLLHRALVIAPENEAHQQQTPTQPDRPTKPYVRFVNNIWRRVQPIKLAPTNTLLRGDSQSGIINADKEQPKQAFSYSDHESTRCHSHADVCHFEYVSNLGTGAYGTVFGITISHNEKPNNVISQRGNSKLVLKVLHLTTLPRVKQNILTSLSHLNVVRYIAFGHVSLGPGNMILPRAQEAVLMEFYGGGTLNSLARGSMLTEDTILNYMQQVTSGLKYLHARYDSAIAILKLPLFHGDLKGDNIFLTDDQRTCKIGDMENFHLLESGQTQSGGLLANQGTLCHMAPEMLRYAFGGEDVQLYGPTGISRASDIWSVGCVALELFGRGEVHYVTAHGSDLSLDMSAGIASYFSADTIMASFTMPNERAIRLQKMVKLADQLDQLQRDFYADFGARDRDERVDQGHEEFCKAQRSVWRKAVRDDSWWAVNGFNTSIKELPQDMFWDIFLHLEPFEQARLYTVSRFWSATLRMPLVQNRVYVVLDMQKDPYSTALRKDRISSSMEYLVLESRCHSTGSLVPECGPYIGNAMLELFSSSVQWTALREITFVRANCVSELPKLLYSMFPALDSITFLHCQAAVTWAQELVSYDVCIPSTLTVNWTGLRPKTKVIVLAIQEARRREEEYEEGKYEYYNEMCSNCGVPGCGSHCPEYVYHGGHDLDGKVRSKSKTHALSDKMVEQRVQKGPRLLKRLQGKRLENVVSIDEAWCYMSYVNGRRKIYYQFRGRQSPRSFLKYWREKHPKGVMFVAGISYKGTTDIRFVPPRAKVNSDFYINKVLHPLFKKDIPRLFGKQAKMAVLHHDSAPAHKSAKTVTWLKSNGYKFIPEEDWPANSPDLSPMDYSINGIFKQRLWRRKTKSLEGLKRAMREEWKKIDIGLCRRTMKGWAPRVEKMLENKGYQFQHLRNLQKNVF</sequence>
<keyword evidence="4" id="KW-0636">Prenylation</keyword>
<accession>A0A1W0XBQ1</accession>
<name>A0A1W0XBQ1_HYPEX</name>
<evidence type="ECO:0000256" key="3">
    <source>
        <dbReference type="ARBA" id="ARBA00023134"/>
    </source>
</evidence>
<dbReference type="GO" id="GO:0003676">
    <property type="term" value="F:nucleic acid binding"/>
    <property type="evidence" value="ECO:0007669"/>
    <property type="project" value="InterPro"/>
</dbReference>
<dbReference type="PROSITE" id="PS50011">
    <property type="entry name" value="PROTEIN_KINASE_DOM"/>
    <property type="match status" value="1"/>
</dbReference>
<dbReference type="GO" id="GO:0005525">
    <property type="term" value="F:GTP binding"/>
    <property type="evidence" value="ECO:0007669"/>
    <property type="project" value="UniProtKB-KW"/>
</dbReference>
<dbReference type="SMART" id="SM00173">
    <property type="entry name" value="RAS"/>
    <property type="match status" value="1"/>
</dbReference>
<evidence type="ECO:0000313" key="7">
    <source>
        <dbReference type="EMBL" id="OQV24935.1"/>
    </source>
</evidence>
<evidence type="ECO:0000256" key="1">
    <source>
        <dbReference type="ARBA" id="ARBA00006270"/>
    </source>
</evidence>
<dbReference type="InterPro" id="IPR036047">
    <property type="entry name" value="F-box-like_dom_sf"/>
</dbReference>
<reference evidence="8" key="1">
    <citation type="submission" date="2017-01" db="EMBL/GenBank/DDBJ databases">
        <title>Comparative genomics of anhydrobiosis in the tardigrade Hypsibius dujardini.</title>
        <authorList>
            <person name="Yoshida Y."/>
            <person name="Koutsovoulos G."/>
            <person name="Laetsch D."/>
            <person name="Stevens L."/>
            <person name="Kumar S."/>
            <person name="Horikawa D."/>
            <person name="Ishino K."/>
            <person name="Komine S."/>
            <person name="Tomita M."/>
            <person name="Blaxter M."/>
            <person name="Arakawa K."/>
        </authorList>
    </citation>
    <scope>NUCLEOTIDE SEQUENCE [LARGE SCALE GENOMIC DNA]</scope>
    <source>
        <strain evidence="8">Z151</strain>
    </source>
</reference>
<dbReference type="InterPro" id="IPR011009">
    <property type="entry name" value="Kinase-like_dom_sf"/>
</dbReference>
<dbReference type="GO" id="GO:0003924">
    <property type="term" value="F:GTPase activity"/>
    <property type="evidence" value="ECO:0007669"/>
    <property type="project" value="InterPro"/>
</dbReference>
<dbReference type="InterPro" id="IPR000719">
    <property type="entry name" value="Prot_kinase_dom"/>
</dbReference>
<dbReference type="PROSITE" id="PS00108">
    <property type="entry name" value="PROTEIN_KINASE_ST"/>
    <property type="match status" value="1"/>
</dbReference>
<dbReference type="SUPFAM" id="SSF56112">
    <property type="entry name" value="Protein kinase-like (PK-like)"/>
    <property type="match status" value="1"/>
</dbReference>
<dbReference type="SUPFAM" id="SSF81383">
    <property type="entry name" value="F-box domain"/>
    <property type="match status" value="1"/>
</dbReference>
<keyword evidence="2" id="KW-0547">Nucleotide-binding</keyword>
<keyword evidence="8" id="KW-1185">Reference proteome</keyword>
<dbReference type="Gene3D" id="1.10.510.10">
    <property type="entry name" value="Transferase(Phosphotransferase) domain 1"/>
    <property type="match status" value="1"/>
</dbReference>
<dbReference type="SUPFAM" id="SSF52540">
    <property type="entry name" value="P-loop containing nucleoside triphosphate hydrolases"/>
    <property type="match status" value="1"/>
</dbReference>
<feature type="domain" description="F-box" evidence="6">
    <location>
        <begin position="561"/>
        <end position="611"/>
    </location>
</feature>
<comment type="caution">
    <text evidence="7">The sequence shown here is derived from an EMBL/GenBank/DDBJ whole genome shotgun (WGS) entry which is preliminary data.</text>
</comment>
<dbReference type="SMART" id="SM00174">
    <property type="entry name" value="RHO"/>
    <property type="match status" value="1"/>
</dbReference>
<evidence type="ECO:0000259" key="5">
    <source>
        <dbReference type="PROSITE" id="PS50011"/>
    </source>
</evidence>
<dbReference type="InterPro" id="IPR001806">
    <property type="entry name" value="Small_GTPase"/>
</dbReference>
<dbReference type="InterPro" id="IPR036397">
    <property type="entry name" value="RNaseH_sf"/>
</dbReference>
<dbReference type="InterPro" id="IPR050305">
    <property type="entry name" value="Small_GTPase_Rab"/>
</dbReference>
<dbReference type="FunFam" id="3.40.50.300:FF:001447">
    <property type="entry name" value="Ras-related protein Rab-1B"/>
    <property type="match status" value="1"/>
</dbReference>
<dbReference type="Pfam" id="PF00071">
    <property type="entry name" value="Ras"/>
    <property type="match status" value="1"/>
</dbReference>
<dbReference type="PROSITE" id="PS51419">
    <property type="entry name" value="RAB"/>
    <property type="match status" value="1"/>
</dbReference>
<organism evidence="7 8">
    <name type="scientific">Hypsibius exemplaris</name>
    <name type="common">Freshwater tardigrade</name>
    <dbReference type="NCBI Taxonomy" id="2072580"/>
    <lineage>
        <taxon>Eukaryota</taxon>
        <taxon>Metazoa</taxon>
        <taxon>Ecdysozoa</taxon>
        <taxon>Tardigrada</taxon>
        <taxon>Eutardigrada</taxon>
        <taxon>Parachela</taxon>
        <taxon>Hypsibioidea</taxon>
        <taxon>Hypsibiidae</taxon>
        <taxon>Hypsibius</taxon>
    </lineage>
</organism>
<dbReference type="PROSITE" id="PS50181">
    <property type="entry name" value="FBOX"/>
    <property type="match status" value="1"/>
</dbReference>
<dbReference type="InterPro" id="IPR001810">
    <property type="entry name" value="F-box_dom"/>
</dbReference>
<dbReference type="GO" id="GO:0005524">
    <property type="term" value="F:ATP binding"/>
    <property type="evidence" value="ECO:0007669"/>
    <property type="project" value="InterPro"/>
</dbReference>
<dbReference type="InterPro" id="IPR027417">
    <property type="entry name" value="P-loop_NTPase"/>
</dbReference>
<proteinExistence type="inferred from homology"/>
<evidence type="ECO:0000256" key="2">
    <source>
        <dbReference type="ARBA" id="ARBA00022741"/>
    </source>
</evidence>
<dbReference type="PROSITE" id="PS51421">
    <property type="entry name" value="RAS"/>
    <property type="match status" value="1"/>
</dbReference>
<dbReference type="GO" id="GO:0004672">
    <property type="term" value="F:protein kinase activity"/>
    <property type="evidence" value="ECO:0007669"/>
    <property type="project" value="InterPro"/>
</dbReference>
<dbReference type="Gene3D" id="3.30.420.10">
    <property type="entry name" value="Ribonuclease H-like superfamily/Ribonuclease H"/>
    <property type="match status" value="1"/>
</dbReference>
<dbReference type="Proteomes" id="UP000192578">
    <property type="component" value="Unassembled WGS sequence"/>
</dbReference>
<dbReference type="EMBL" id="MTYJ01000004">
    <property type="protein sequence ID" value="OQV24935.1"/>
    <property type="molecule type" value="Genomic_DNA"/>
</dbReference>
<gene>
    <name evidence="7" type="ORF">BV898_01146</name>
</gene>
<evidence type="ECO:0000313" key="8">
    <source>
        <dbReference type="Proteomes" id="UP000192578"/>
    </source>
</evidence>
<dbReference type="PRINTS" id="PR00449">
    <property type="entry name" value="RASTRNSFRMNG"/>
</dbReference>
<evidence type="ECO:0000256" key="4">
    <source>
        <dbReference type="ARBA" id="ARBA00023289"/>
    </source>
</evidence>
<dbReference type="PANTHER" id="PTHR47980">
    <property type="entry name" value="LD44762P"/>
    <property type="match status" value="1"/>
</dbReference>
<protein>
    <submittedName>
        <fullName evidence="7">Ras-related protein Rab-10</fullName>
    </submittedName>
</protein>
<feature type="domain" description="Protein kinase" evidence="5">
    <location>
        <begin position="224"/>
        <end position="537"/>
    </location>
</feature>
<keyword evidence="4" id="KW-0449">Lipoprotein</keyword>
<dbReference type="Pfam" id="PF00069">
    <property type="entry name" value="Pkinase"/>
    <property type="match status" value="1"/>
</dbReference>
<keyword evidence="3" id="KW-0342">GTP-binding</keyword>